<dbReference type="Proteomes" id="UP001321479">
    <property type="component" value="Segment"/>
</dbReference>
<sequence>MQQISIDNQLIKYSNYVNEIWHTYINNISKNSHVFLKDMNYVQDMIKMYANTVIINDNVKNNIKFNECFDETPCNYVPNTILTNEKINEIYDDLTKQKTINWNLLRNKLDEMSNYLLFSNIIFDEYKKVLREKKSNTINVLILGSGPTGLYLANYINNINLLAPRINLLVIDNRSVDGNRLPFSRNRIFGINFDMFSSFYSKFPCINELVAQGGIEIKYLENILIILAYKYNIPFYFTNKIKNERILKKFISKNKIDVIFDCTGGRFKNDFITKIPNNFFNSEKILENDKFNVVKHQNEYQLQWKNNINGKFFLSMEIYDDNDKYISTELWTYNIIYAEDVKLFYKIHNKCFKIKPKKITEAIKYFNNIKDLNLSLAIQNVLINNANNKIKFYVIETNMYHKISISEVIKQSHQSTIYIGCGDTIFSSHFVVGAGLSRLLTFINYVVWYMQTLN</sequence>
<dbReference type="EMBL" id="AP024483">
    <property type="protein sequence ID" value="BCS83684.1"/>
    <property type="molecule type" value="Genomic_DNA"/>
</dbReference>
<organism evidence="1 2">
    <name type="scientific">Cotonvirus japonicus</name>
    <dbReference type="NCBI Taxonomy" id="2811091"/>
    <lineage>
        <taxon>Viruses</taxon>
        <taxon>Varidnaviria</taxon>
        <taxon>Bamfordvirae</taxon>
        <taxon>Nucleocytoviricota</taxon>
        <taxon>Megaviricetes</taxon>
        <taxon>Imitervirales</taxon>
        <taxon>Mimiviridae</taxon>
        <taxon>Megamimivirinae</taxon>
        <taxon>Cotonvirus</taxon>
        <taxon>Cotonvirus japonicum</taxon>
    </lineage>
</organism>
<dbReference type="RefSeq" id="YP_010842292.1">
    <property type="nucleotide sequence ID" value="NC_079139.1"/>
</dbReference>
<protein>
    <submittedName>
        <fullName evidence="1">ORFan, which is homologous to Tupanvirus deep ocean</fullName>
    </submittedName>
</protein>
<evidence type="ECO:0000313" key="2">
    <source>
        <dbReference type="Proteomes" id="UP001321479"/>
    </source>
</evidence>
<evidence type="ECO:0000313" key="1">
    <source>
        <dbReference type="EMBL" id="BCS83684.1"/>
    </source>
</evidence>
<reference evidence="1 2" key="1">
    <citation type="submission" date="2021-02" db="EMBL/GenBank/DDBJ databases">
        <title>Cotonvirus japonicus, which uses Golgi apparatus of host cells for its virion factory, phylogenetically links tailed tupanvirus and icosahedral mimivirus.</title>
        <authorList>
            <person name="Takahashi H."/>
            <person name="Fukaya S."/>
            <person name="Song C."/>
            <person name="Murata K."/>
            <person name="Takemura M."/>
        </authorList>
    </citation>
    <scope>NUCLEOTIDE SEQUENCE [LARGE SCALE GENOMIC DNA]</scope>
</reference>
<name>A0ABM7NU25_9VIRU</name>
<keyword evidence="2" id="KW-1185">Reference proteome</keyword>
<accession>A0ABM7NU25</accession>
<proteinExistence type="predicted"/>
<dbReference type="GeneID" id="80558889"/>